<keyword evidence="1 2" id="KW-0728">SH3 domain</keyword>
<name>A0A9W8HAL7_9FUNG</name>
<dbReference type="PROSITE" id="PS50002">
    <property type="entry name" value="SH3"/>
    <property type="match status" value="1"/>
</dbReference>
<reference evidence="5" key="1">
    <citation type="submission" date="2022-07" db="EMBL/GenBank/DDBJ databases">
        <title>Phylogenomic reconstructions and comparative analyses of Kickxellomycotina fungi.</title>
        <authorList>
            <person name="Reynolds N.K."/>
            <person name="Stajich J.E."/>
            <person name="Barry K."/>
            <person name="Grigoriev I.V."/>
            <person name="Crous P."/>
            <person name="Smith M.E."/>
        </authorList>
    </citation>
    <scope>NUCLEOTIDE SEQUENCE</scope>
    <source>
        <strain evidence="5">NBRC 105414</strain>
    </source>
</reference>
<gene>
    <name evidence="5" type="ORF">H4R18_002130</name>
</gene>
<sequence>MGRPQPYGRYSRLAAAAAVAAAATAAVCLGHPDMARPGPAAADGDLALGDGILRHFGLHASEGAVPPAAAHGLARTAAAPLKEPAESLRELAAPSNDEHRSQPGCFSLRQSRYCGGWLGEYTMPSLVTVAGRNVSSAAQLDAAMDAYFGSPDEHSYINRFFGCQAWGGHPAPRYRVSYTCRSILESREAQACNAHHPPPPLCASTCGAYVQEWTALTSNHSMCVNSALAEDRRRSLAAGCALWPYNGTAACVASVESTVEICGFLASDLGADRLCAFCASSDDGCCRGPLVQLRCGEPGSRGILLKGMIAAMALLLSTICVAASWRLYRWMHARGGKTRPPVTDKLQPSPPSSPDGAADAAGPPSPGSCSAKGSGAAAARQCHGRSALRARILATRTRVAAVLPRGGWLSAAPKTLLRRLFALRAPGAADGSGEARMPPAAPTIAPESAEEARAQARIELGIPPRPSAGDAEQPSVADAVLPYLTIGERSWSLGRRHSIADAVTRGVADCVHQDGTPEPSAGQPAPDAADSGRSEPTACDVFEVLHPYSSDVSDELSIVPGEAVRLLRMFPDGWAFVQRVADGTIGAVPAVCLDLDSD</sequence>
<organism evidence="5 6">
    <name type="scientific">Coemansia javaensis</name>
    <dbReference type="NCBI Taxonomy" id="2761396"/>
    <lineage>
        <taxon>Eukaryota</taxon>
        <taxon>Fungi</taxon>
        <taxon>Fungi incertae sedis</taxon>
        <taxon>Zoopagomycota</taxon>
        <taxon>Kickxellomycotina</taxon>
        <taxon>Kickxellomycetes</taxon>
        <taxon>Kickxellales</taxon>
        <taxon>Kickxellaceae</taxon>
        <taxon>Coemansia</taxon>
    </lineage>
</organism>
<evidence type="ECO:0000256" key="1">
    <source>
        <dbReference type="ARBA" id="ARBA00022443"/>
    </source>
</evidence>
<evidence type="ECO:0000313" key="5">
    <source>
        <dbReference type="EMBL" id="KAJ2782704.1"/>
    </source>
</evidence>
<evidence type="ECO:0000256" key="3">
    <source>
        <dbReference type="SAM" id="MobiDB-lite"/>
    </source>
</evidence>
<proteinExistence type="predicted"/>
<comment type="caution">
    <text evidence="5">The sequence shown here is derived from an EMBL/GenBank/DDBJ whole genome shotgun (WGS) entry which is preliminary data.</text>
</comment>
<dbReference type="InterPro" id="IPR001452">
    <property type="entry name" value="SH3_domain"/>
</dbReference>
<dbReference type="Gene3D" id="2.30.30.40">
    <property type="entry name" value="SH3 Domains"/>
    <property type="match status" value="1"/>
</dbReference>
<dbReference type="SUPFAM" id="SSF50044">
    <property type="entry name" value="SH3-domain"/>
    <property type="match status" value="1"/>
</dbReference>
<feature type="compositionally biased region" description="Low complexity" evidence="3">
    <location>
        <begin position="354"/>
        <end position="374"/>
    </location>
</feature>
<dbReference type="SMART" id="SM00326">
    <property type="entry name" value="SH3"/>
    <property type="match status" value="1"/>
</dbReference>
<protein>
    <recommendedName>
        <fullName evidence="4">SH3 domain-containing protein</fullName>
    </recommendedName>
</protein>
<feature type="region of interest" description="Disordered" evidence="3">
    <location>
        <begin position="337"/>
        <end position="374"/>
    </location>
</feature>
<accession>A0A9W8HAL7</accession>
<evidence type="ECO:0000256" key="2">
    <source>
        <dbReference type="PROSITE-ProRule" id="PRU00192"/>
    </source>
</evidence>
<feature type="region of interest" description="Disordered" evidence="3">
    <location>
        <begin position="512"/>
        <end position="535"/>
    </location>
</feature>
<evidence type="ECO:0000259" key="4">
    <source>
        <dbReference type="PROSITE" id="PS50002"/>
    </source>
</evidence>
<evidence type="ECO:0000313" key="6">
    <source>
        <dbReference type="Proteomes" id="UP001140217"/>
    </source>
</evidence>
<dbReference type="InterPro" id="IPR036028">
    <property type="entry name" value="SH3-like_dom_sf"/>
</dbReference>
<dbReference type="AlphaFoldDB" id="A0A9W8HAL7"/>
<dbReference type="EMBL" id="JANBUL010000065">
    <property type="protein sequence ID" value="KAJ2782704.1"/>
    <property type="molecule type" value="Genomic_DNA"/>
</dbReference>
<dbReference type="OrthoDB" id="5340910at2759"/>
<feature type="region of interest" description="Disordered" evidence="3">
    <location>
        <begin position="428"/>
        <end position="453"/>
    </location>
</feature>
<dbReference type="Proteomes" id="UP001140217">
    <property type="component" value="Unassembled WGS sequence"/>
</dbReference>
<feature type="domain" description="SH3" evidence="4">
    <location>
        <begin position="537"/>
        <end position="598"/>
    </location>
</feature>
<keyword evidence="6" id="KW-1185">Reference proteome</keyword>